<dbReference type="EMBL" id="CAKOGP040000668">
    <property type="protein sequence ID" value="CAJ1938032.1"/>
    <property type="molecule type" value="Genomic_DNA"/>
</dbReference>
<protein>
    <recommendedName>
        <fullName evidence="8">LITAF domain-containing protein</fullName>
    </recommendedName>
</protein>
<feature type="region of interest" description="Disordered" evidence="6">
    <location>
        <begin position="24"/>
        <end position="71"/>
    </location>
</feature>
<comment type="caution">
    <text evidence="9">The sequence shown here is derived from an EMBL/GenBank/DDBJ whole genome shotgun (WGS) entry which is preliminary data.</text>
</comment>
<dbReference type="PANTHER" id="PTHR23292:SF1">
    <property type="entry name" value="LITAF DOMAIN-CONTAINING PROTEIN"/>
    <property type="match status" value="1"/>
</dbReference>
<dbReference type="PROSITE" id="PS51837">
    <property type="entry name" value="LITAF"/>
    <property type="match status" value="1"/>
</dbReference>
<keyword evidence="10" id="KW-1185">Reference proteome</keyword>
<sequence length="151" mass="16306">MTSNAKTGYAPSYSSEYEVPLMQVNGEATRASSPPSTSSKNKSWAPGSTTSSKNKNFYETERNSTLSGSRRPINLSVCPHCATEHIRTRTRTYPGTATWASVGVSAIVFLPLAVIPLVCDSMKKTDHFCQSCGNKIGTVKPFEGFCVKEAS</sequence>
<keyword evidence="7" id="KW-1133">Transmembrane helix</keyword>
<dbReference type="GO" id="GO:0008270">
    <property type="term" value="F:zinc ion binding"/>
    <property type="evidence" value="ECO:0007669"/>
    <property type="project" value="TreeGrafter"/>
</dbReference>
<comment type="similarity">
    <text evidence="2">Belongs to the CDIP1/LITAF family.</text>
</comment>
<evidence type="ECO:0000256" key="4">
    <source>
        <dbReference type="ARBA" id="ARBA00022833"/>
    </source>
</evidence>
<name>A0AAD2CN25_9STRA</name>
<evidence type="ECO:0000256" key="5">
    <source>
        <dbReference type="ARBA" id="ARBA00023136"/>
    </source>
</evidence>
<keyword evidence="4" id="KW-0862">Zinc</keyword>
<keyword evidence="3" id="KW-0479">Metal-binding</keyword>
<feature type="transmembrane region" description="Helical" evidence="7">
    <location>
        <begin position="97"/>
        <end position="118"/>
    </location>
</feature>
<gene>
    <name evidence="9" type="ORF">CYCCA115_LOCUS5940</name>
</gene>
<comment type="subcellular location">
    <subcellularLocation>
        <location evidence="1">Membrane</location>
        <topology evidence="1">Peripheral membrane protein</topology>
    </subcellularLocation>
</comment>
<evidence type="ECO:0000256" key="1">
    <source>
        <dbReference type="ARBA" id="ARBA00004170"/>
    </source>
</evidence>
<evidence type="ECO:0000259" key="8">
    <source>
        <dbReference type="PROSITE" id="PS51837"/>
    </source>
</evidence>
<feature type="compositionally biased region" description="Polar residues" evidence="6">
    <location>
        <begin position="46"/>
        <end position="55"/>
    </location>
</feature>
<proteinExistence type="inferred from homology"/>
<evidence type="ECO:0000256" key="3">
    <source>
        <dbReference type="ARBA" id="ARBA00022723"/>
    </source>
</evidence>
<keyword evidence="7" id="KW-0812">Transmembrane</keyword>
<evidence type="ECO:0000313" key="10">
    <source>
        <dbReference type="Proteomes" id="UP001295423"/>
    </source>
</evidence>
<reference evidence="9" key="1">
    <citation type="submission" date="2023-08" db="EMBL/GenBank/DDBJ databases">
        <authorList>
            <person name="Audoor S."/>
            <person name="Bilcke G."/>
        </authorList>
    </citation>
    <scope>NUCLEOTIDE SEQUENCE</scope>
</reference>
<evidence type="ECO:0000256" key="6">
    <source>
        <dbReference type="SAM" id="MobiDB-lite"/>
    </source>
</evidence>
<dbReference type="PANTHER" id="PTHR23292">
    <property type="entry name" value="LIPOPOLYSACCHARIDE-INDUCED TUMOR NECROSIS FACTOR-ALPHA FACTOR"/>
    <property type="match status" value="1"/>
</dbReference>
<evidence type="ECO:0000256" key="2">
    <source>
        <dbReference type="ARBA" id="ARBA00005975"/>
    </source>
</evidence>
<keyword evidence="5 7" id="KW-0472">Membrane</keyword>
<dbReference type="AlphaFoldDB" id="A0AAD2CN25"/>
<feature type="domain" description="LITAF" evidence="8">
    <location>
        <begin position="58"/>
        <end position="141"/>
    </location>
</feature>
<dbReference type="GO" id="GO:0016020">
    <property type="term" value="C:membrane"/>
    <property type="evidence" value="ECO:0007669"/>
    <property type="project" value="UniProtKB-SubCell"/>
</dbReference>
<dbReference type="SMART" id="SM00714">
    <property type="entry name" value="LITAF"/>
    <property type="match status" value="1"/>
</dbReference>
<evidence type="ECO:0000256" key="7">
    <source>
        <dbReference type="SAM" id="Phobius"/>
    </source>
</evidence>
<accession>A0AAD2CN25</accession>
<evidence type="ECO:0000313" key="9">
    <source>
        <dbReference type="EMBL" id="CAJ1938032.1"/>
    </source>
</evidence>
<dbReference type="InterPro" id="IPR037519">
    <property type="entry name" value="LITAF_fam"/>
</dbReference>
<dbReference type="Proteomes" id="UP001295423">
    <property type="component" value="Unassembled WGS sequence"/>
</dbReference>
<feature type="compositionally biased region" description="Low complexity" evidence="6">
    <location>
        <begin position="32"/>
        <end position="43"/>
    </location>
</feature>
<dbReference type="InterPro" id="IPR006629">
    <property type="entry name" value="LITAF"/>
</dbReference>
<organism evidence="9 10">
    <name type="scientific">Cylindrotheca closterium</name>
    <dbReference type="NCBI Taxonomy" id="2856"/>
    <lineage>
        <taxon>Eukaryota</taxon>
        <taxon>Sar</taxon>
        <taxon>Stramenopiles</taxon>
        <taxon>Ochrophyta</taxon>
        <taxon>Bacillariophyta</taxon>
        <taxon>Bacillariophyceae</taxon>
        <taxon>Bacillariophycidae</taxon>
        <taxon>Bacillariales</taxon>
        <taxon>Bacillariaceae</taxon>
        <taxon>Cylindrotheca</taxon>
    </lineage>
</organism>
<dbReference type="Pfam" id="PF10601">
    <property type="entry name" value="zf-LITAF-like"/>
    <property type="match status" value="1"/>
</dbReference>